<feature type="compositionally biased region" description="Low complexity" evidence="1">
    <location>
        <begin position="71"/>
        <end position="103"/>
    </location>
</feature>
<proteinExistence type="predicted"/>
<accession>A0A0C3JA98</accession>
<feature type="compositionally biased region" description="Polar residues" evidence="1">
    <location>
        <begin position="136"/>
        <end position="155"/>
    </location>
</feature>
<organism evidence="2 3">
    <name type="scientific">Pisolithus tinctorius Marx 270</name>
    <dbReference type="NCBI Taxonomy" id="870435"/>
    <lineage>
        <taxon>Eukaryota</taxon>
        <taxon>Fungi</taxon>
        <taxon>Dikarya</taxon>
        <taxon>Basidiomycota</taxon>
        <taxon>Agaricomycotina</taxon>
        <taxon>Agaricomycetes</taxon>
        <taxon>Agaricomycetidae</taxon>
        <taxon>Boletales</taxon>
        <taxon>Sclerodermatineae</taxon>
        <taxon>Pisolithaceae</taxon>
        <taxon>Pisolithus</taxon>
    </lineage>
</organism>
<feature type="compositionally biased region" description="Acidic residues" evidence="1">
    <location>
        <begin position="157"/>
        <end position="166"/>
    </location>
</feature>
<feature type="compositionally biased region" description="Basic and acidic residues" evidence="1">
    <location>
        <begin position="34"/>
        <end position="65"/>
    </location>
</feature>
<reference evidence="2 3" key="1">
    <citation type="submission" date="2014-04" db="EMBL/GenBank/DDBJ databases">
        <authorList>
            <consortium name="DOE Joint Genome Institute"/>
            <person name="Kuo A."/>
            <person name="Kohler A."/>
            <person name="Costa M.D."/>
            <person name="Nagy L.G."/>
            <person name="Floudas D."/>
            <person name="Copeland A."/>
            <person name="Barry K.W."/>
            <person name="Cichocki N."/>
            <person name="Veneault-Fourrey C."/>
            <person name="LaButti K."/>
            <person name="Lindquist E.A."/>
            <person name="Lipzen A."/>
            <person name="Lundell T."/>
            <person name="Morin E."/>
            <person name="Murat C."/>
            <person name="Sun H."/>
            <person name="Tunlid A."/>
            <person name="Henrissat B."/>
            <person name="Grigoriev I.V."/>
            <person name="Hibbett D.S."/>
            <person name="Martin F."/>
            <person name="Nordberg H.P."/>
            <person name="Cantor M.N."/>
            <person name="Hua S.X."/>
        </authorList>
    </citation>
    <scope>NUCLEOTIDE SEQUENCE [LARGE SCALE GENOMIC DNA]</scope>
    <source>
        <strain evidence="2 3">Marx 270</strain>
    </source>
</reference>
<dbReference type="OrthoDB" id="3363386at2759"/>
<reference evidence="3" key="2">
    <citation type="submission" date="2015-01" db="EMBL/GenBank/DDBJ databases">
        <title>Evolutionary Origins and Diversification of the Mycorrhizal Mutualists.</title>
        <authorList>
            <consortium name="DOE Joint Genome Institute"/>
            <consortium name="Mycorrhizal Genomics Consortium"/>
            <person name="Kohler A."/>
            <person name="Kuo A."/>
            <person name="Nagy L.G."/>
            <person name="Floudas D."/>
            <person name="Copeland A."/>
            <person name="Barry K.W."/>
            <person name="Cichocki N."/>
            <person name="Veneault-Fourrey C."/>
            <person name="LaButti K."/>
            <person name="Lindquist E.A."/>
            <person name="Lipzen A."/>
            <person name="Lundell T."/>
            <person name="Morin E."/>
            <person name="Murat C."/>
            <person name="Riley R."/>
            <person name="Ohm R."/>
            <person name="Sun H."/>
            <person name="Tunlid A."/>
            <person name="Henrissat B."/>
            <person name="Grigoriev I.V."/>
            <person name="Hibbett D.S."/>
            <person name="Martin F."/>
        </authorList>
    </citation>
    <scope>NUCLEOTIDE SEQUENCE [LARGE SCALE GENOMIC DNA]</scope>
    <source>
        <strain evidence="3">Marx 270</strain>
    </source>
</reference>
<feature type="region of interest" description="Disordered" evidence="1">
    <location>
        <begin position="1"/>
        <end position="176"/>
    </location>
</feature>
<sequence length="176" mass="18584">MTQTAPECSMGSVAAGGDDEDDGSGMGWVKRRRAEREAKLKAEREAKERAEREAAEDEKEPRKSGESMCASTLSTSTSSGGTIGAGSSPVASTSTSVTDLSSSPAGDRTTGEHKDTGDHQQHQQHRVLATVLRPLTNKQVQSGEPSPVESKTPSSPGEDDDDDEEVLVSQPFCALH</sequence>
<dbReference type="HOGENOM" id="CLU_1525783_0_0_1"/>
<dbReference type="Proteomes" id="UP000054217">
    <property type="component" value="Unassembled WGS sequence"/>
</dbReference>
<evidence type="ECO:0000313" key="3">
    <source>
        <dbReference type="Proteomes" id="UP000054217"/>
    </source>
</evidence>
<name>A0A0C3JA98_PISTI</name>
<protein>
    <submittedName>
        <fullName evidence="2">Uncharacterized protein</fullName>
    </submittedName>
</protein>
<keyword evidence="3" id="KW-1185">Reference proteome</keyword>
<dbReference type="EMBL" id="KN832092">
    <property type="protein sequence ID" value="KIN94611.1"/>
    <property type="molecule type" value="Genomic_DNA"/>
</dbReference>
<dbReference type="STRING" id="870435.A0A0C3JA98"/>
<dbReference type="AlphaFoldDB" id="A0A0C3JA98"/>
<evidence type="ECO:0000313" key="2">
    <source>
        <dbReference type="EMBL" id="KIN94611.1"/>
    </source>
</evidence>
<evidence type="ECO:0000256" key="1">
    <source>
        <dbReference type="SAM" id="MobiDB-lite"/>
    </source>
</evidence>
<feature type="compositionally biased region" description="Basic and acidic residues" evidence="1">
    <location>
        <begin position="109"/>
        <end position="121"/>
    </location>
</feature>
<dbReference type="InParanoid" id="A0A0C3JA98"/>
<gene>
    <name evidence="2" type="ORF">M404DRAFT_374476</name>
</gene>